<dbReference type="AlphaFoldDB" id="A0A7W7CHJ4"/>
<organism evidence="9 10">
    <name type="scientific">Crossiella cryophila</name>
    <dbReference type="NCBI Taxonomy" id="43355"/>
    <lineage>
        <taxon>Bacteria</taxon>
        <taxon>Bacillati</taxon>
        <taxon>Actinomycetota</taxon>
        <taxon>Actinomycetes</taxon>
        <taxon>Pseudonocardiales</taxon>
        <taxon>Pseudonocardiaceae</taxon>
        <taxon>Crossiella</taxon>
    </lineage>
</organism>
<evidence type="ECO:0000256" key="2">
    <source>
        <dbReference type="ARBA" id="ARBA00022448"/>
    </source>
</evidence>
<evidence type="ECO:0000256" key="7">
    <source>
        <dbReference type="RuleBase" id="RU363032"/>
    </source>
</evidence>
<keyword evidence="4 7" id="KW-0812">Transmembrane</keyword>
<keyword evidence="6 7" id="KW-0472">Membrane</keyword>
<keyword evidence="10" id="KW-1185">Reference proteome</keyword>
<dbReference type="EMBL" id="JACHMH010000001">
    <property type="protein sequence ID" value="MBB4681240.1"/>
    <property type="molecule type" value="Genomic_DNA"/>
</dbReference>
<keyword evidence="2 7" id="KW-0813">Transport</keyword>
<dbReference type="Proteomes" id="UP000533598">
    <property type="component" value="Unassembled WGS sequence"/>
</dbReference>
<dbReference type="InterPro" id="IPR000515">
    <property type="entry name" value="MetI-like"/>
</dbReference>
<comment type="caution">
    <text evidence="9">The sequence shown here is derived from an EMBL/GenBank/DDBJ whole genome shotgun (WGS) entry which is preliminary data.</text>
</comment>
<comment type="similarity">
    <text evidence="7">Belongs to the binding-protein-dependent transport system permease family.</text>
</comment>
<evidence type="ECO:0000256" key="6">
    <source>
        <dbReference type="ARBA" id="ARBA00023136"/>
    </source>
</evidence>
<dbReference type="GO" id="GO:0055085">
    <property type="term" value="P:transmembrane transport"/>
    <property type="evidence" value="ECO:0007669"/>
    <property type="project" value="InterPro"/>
</dbReference>
<evidence type="ECO:0000256" key="3">
    <source>
        <dbReference type="ARBA" id="ARBA00022475"/>
    </source>
</evidence>
<evidence type="ECO:0000256" key="1">
    <source>
        <dbReference type="ARBA" id="ARBA00004651"/>
    </source>
</evidence>
<feature type="transmembrane region" description="Helical" evidence="7">
    <location>
        <begin position="193"/>
        <end position="210"/>
    </location>
</feature>
<dbReference type="Gene3D" id="1.10.3720.10">
    <property type="entry name" value="MetI-like"/>
    <property type="match status" value="1"/>
</dbReference>
<evidence type="ECO:0000313" key="9">
    <source>
        <dbReference type="EMBL" id="MBB4681240.1"/>
    </source>
</evidence>
<keyword evidence="9" id="KW-0762">Sugar transport</keyword>
<sequence length="280" mass="30609">MTARRLRLLATHLAALAALLLVLYPLLWLLTASVRPVAELMGRLDTLWPKVIDLSGYQQALEGAGGVGFGTFLGNSLIVATGTALGNVISCALAGFAFARLRFRLRAPLFAFALLTIMLPAHVTLIPQYVLFQRTGLIDTFLPLVLPKILATDAFFVFLMVQFMRGIPRELDEAATIDGCGPFATFRHIVLPLARPAIVTTALFSFIWAWNDFFSQLVYLNSADNYTIPVGLRLFIDQTSSSAYGAMFAMSVLSLVPILLFFLAFQRFLVQGVATSGLKG</sequence>
<reference evidence="9 10" key="1">
    <citation type="submission" date="2020-08" db="EMBL/GenBank/DDBJ databases">
        <title>Sequencing the genomes of 1000 actinobacteria strains.</title>
        <authorList>
            <person name="Klenk H.-P."/>
        </authorList>
    </citation>
    <scope>NUCLEOTIDE SEQUENCE [LARGE SCALE GENOMIC DNA]</scope>
    <source>
        <strain evidence="9 10">DSM 44230</strain>
    </source>
</reference>
<dbReference type="RefSeq" id="WP_185007673.1">
    <property type="nucleotide sequence ID" value="NZ_BAAAUI010000051.1"/>
</dbReference>
<dbReference type="PROSITE" id="PS50928">
    <property type="entry name" value="ABC_TM1"/>
    <property type="match status" value="1"/>
</dbReference>
<dbReference type="PANTHER" id="PTHR43744:SF6">
    <property type="entry name" value="ABC TRANSPORTER PERMEASE PROTEIN YESQ-RELATED"/>
    <property type="match status" value="1"/>
</dbReference>
<gene>
    <name evidence="9" type="ORF">HNR67_007358</name>
</gene>
<dbReference type="SUPFAM" id="SSF161098">
    <property type="entry name" value="MetI-like"/>
    <property type="match status" value="1"/>
</dbReference>
<feature type="transmembrane region" description="Helical" evidence="7">
    <location>
        <begin position="141"/>
        <end position="161"/>
    </location>
</feature>
<feature type="transmembrane region" description="Helical" evidence="7">
    <location>
        <begin position="243"/>
        <end position="265"/>
    </location>
</feature>
<dbReference type="GO" id="GO:0005886">
    <property type="term" value="C:plasma membrane"/>
    <property type="evidence" value="ECO:0007669"/>
    <property type="project" value="UniProtKB-SubCell"/>
</dbReference>
<evidence type="ECO:0000259" key="8">
    <source>
        <dbReference type="PROSITE" id="PS50928"/>
    </source>
</evidence>
<protein>
    <submittedName>
        <fullName evidence="9">Multiple sugar transport system permease protein</fullName>
    </submittedName>
</protein>
<dbReference type="CDD" id="cd06261">
    <property type="entry name" value="TM_PBP2"/>
    <property type="match status" value="1"/>
</dbReference>
<comment type="subcellular location">
    <subcellularLocation>
        <location evidence="1 7">Cell membrane</location>
        <topology evidence="1 7">Multi-pass membrane protein</topology>
    </subcellularLocation>
</comment>
<dbReference type="InterPro" id="IPR035906">
    <property type="entry name" value="MetI-like_sf"/>
</dbReference>
<evidence type="ECO:0000313" key="10">
    <source>
        <dbReference type="Proteomes" id="UP000533598"/>
    </source>
</evidence>
<keyword evidence="5 7" id="KW-1133">Transmembrane helix</keyword>
<proteinExistence type="inferred from homology"/>
<feature type="domain" description="ABC transmembrane type-1" evidence="8">
    <location>
        <begin position="73"/>
        <end position="265"/>
    </location>
</feature>
<keyword evidence="3" id="KW-1003">Cell membrane</keyword>
<feature type="transmembrane region" description="Helical" evidence="7">
    <location>
        <begin position="77"/>
        <end position="97"/>
    </location>
</feature>
<evidence type="ECO:0000256" key="4">
    <source>
        <dbReference type="ARBA" id="ARBA00022692"/>
    </source>
</evidence>
<dbReference type="Pfam" id="PF00528">
    <property type="entry name" value="BPD_transp_1"/>
    <property type="match status" value="1"/>
</dbReference>
<name>A0A7W7CHJ4_9PSEU</name>
<evidence type="ECO:0000256" key="5">
    <source>
        <dbReference type="ARBA" id="ARBA00022989"/>
    </source>
</evidence>
<dbReference type="PANTHER" id="PTHR43744">
    <property type="entry name" value="ABC TRANSPORTER PERMEASE PROTEIN MG189-RELATED-RELATED"/>
    <property type="match status" value="1"/>
</dbReference>
<accession>A0A7W7CHJ4</accession>
<feature type="transmembrane region" description="Helical" evidence="7">
    <location>
        <begin position="109"/>
        <end position="129"/>
    </location>
</feature>